<gene>
    <name evidence="1" type="ORF">VQ7734_04746</name>
</gene>
<reference evidence="2" key="1">
    <citation type="submission" date="2016-12" db="EMBL/GenBank/DDBJ databases">
        <authorList>
            <person name="Rodrigo-Torres L."/>
            <person name="Arahal R.D."/>
            <person name="Lucena T."/>
        </authorList>
    </citation>
    <scope>NUCLEOTIDE SEQUENCE [LARGE SCALE GENOMIC DNA]</scope>
</reference>
<accession>A0A1M7Z266</accession>
<dbReference type="RefSeq" id="WP_159440392.1">
    <property type="nucleotide sequence ID" value="NZ_AP024898.1"/>
</dbReference>
<dbReference type="Proteomes" id="UP000184600">
    <property type="component" value="Unassembled WGS sequence"/>
</dbReference>
<evidence type="ECO:0000313" key="1">
    <source>
        <dbReference type="EMBL" id="SHO58971.1"/>
    </source>
</evidence>
<evidence type="ECO:0000313" key="2">
    <source>
        <dbReference type="Proteomes" id="UP000184600"/>
    </source>
</evidence>
<keyword evidence="2" id="KW-1185">Reference proteome</keyword>
<dbReference type="AlphaFoldDB" id="A0A1M7Z266"/>
<dbReference type="STRING" id="1117707.VQ7734_04746"/>
<dbReference type="EMBL" id="FRFG01000087">
    <property type="protein sequence ID" value="SHO58971.1"/>
    <property type="molecule type" value="Genomic_DNA"/>
</dbReference>
<sequence length="49" mass="5404">MLQQLPEIAQFMAVHPVFFSQAVANACTETLVEGKRDTGEILVLHMMGT</sequence>
<protein>
    <submittedName>
        <fullName evidence="1">Uncharacterized protein</fullName>
    </submittedName>
</protein>
<proteinExistence type="predicted"/>
<organism evidence="1 2">
    <name type="scientific">Vibrio quintilis</name>
    <dbReference type="NCBI Taxonomy" id="1117707"/>
    <lineage>
        <taxon>Bacteria</taxon>
        <taxon>Pseudomonadati</taxon>
        <taxon>Pseudomonadota</taxon>
        <taxon>Gammaproteobacteria</taxon>
        <taxon>Vibrionales</taxon>
        <taxon>Vibrionaceae</taxon>
        <taxon>Vibrio</taxon>
    </lineage>
</organism>
<name>A0A1M7Z266_9VIBR</name>